<dbReference type="InterPro" id="IPR036443">
    <property type="entry name" value="Znf_RanBP2_sf"/>
</dbReference>
<feature type="domain" description="RanBP2-type" evidence="7">
    <location>
        <begin position="503"/>
        <end position="522"/>
    </location>
</feature>
<dbReference type="AlphaFoldDB" id="A0A0G2JWC5"/>
<evidence type="ECO:0000259" key="7">
    <source>
        <dbReference type="PROSITE" id="PS01358"/>
    </source>
</evidence>
<sequence length="536" mass="59739">IAMDLGDPSSGFRHSEIIRFINNEILMNGGGPEFYMAFRMRPWNEIEDQLRAILIDPQVPRPLKRACTWSALALSVRICARQREQQAYMVGLPQDALGQRPSAPRASVSELWQLRQQREEAVTQLISTQAALQQAMRECDLLRRRLHHVERSVQMTPLVHDIVPGIQTQQLGASVVPLSSDHARVMGAVGAYDRQYLEAQMSAATNVFYMPGSTSPWPLAMQPTVPVSVPYQLPPHPPFLMGSPFLMPCSPSVVMETEAGVVVPVQMPPVYPGPFTAPCSQDSATLWDQRCYMATEGPPVIQRAVAAEDIRDSSQEGNSEKCQGTDTLGDMRSHIQGQSPREIQNRDALVDIENDSEDEEPETSAVAAEAAPEETEATDGAKDGDKEEEEEEEEDVEEEEEAYYDNVALQNLQELHLPEQGELHSQSENSPQASVQASPYFGRSQIKGDDVEEAPPAPVWESWSQAVRESPKKEQPQLPRKEKKPQVEAASESQPVSHSQMNWVCSRCKAMNFSWRKICYKCKKVCMSADFGGQTH</sequence>
<dbReference type="PANTHER" id="PTHR23111:SF28">
    <property type="entry name" value="TESTIS-EXPRESSED PROTEIN 13D"/>
    <property type="match status" value="1"/>
</dbReference>
<dbReference type="SUPFAM" id="SSF90209">
    <property type="entry name" value="Ran binding protein zinc finger-like"/>
    <property type="match status" value="1"/>
</dbReference>
<evidence type="ECO:0000313" key="9">
    <source>
        <dbReference type="Proteomes" id="UP000002494"/>
    </source>
</evidence>
<dbReference type="PANTHER" id="PTHR23111">
    <property type="entry name" value="ZINC FINGER PROTEIN"/>
    <property type="match status" value="1"/>
</dbReference>
<proteinExistence type="inferred from homology"/>
<dbReference type="Bgee" id="ENSRNOG00000057469">
    <property type="expression patterns" value="Expressed in testis"/>
</dbReference>
<evidence type="ECO:0000256" key="6">
    <source>
        <dbReference type="SAM" id="MobiDB-lite"/>
    </source>
</evidence>
<reference evidence="8" key="1">
    <citation type="submission" date="2024-01" db="EMBL/GenBank/DDBJ databases">
        <title>GRCr8: a new rat reference genome assembly contstructed from accurate long reads and long range scaffolding.</title>
        <authorList>
            <person name="Doris P.A."/>
            <person name="Kalbfleisch T."/>
            <person name="Li K."/>
            <person name="Howe K."/>
            <person name="Wood J."/>
        </authorList>
    </citation>
    <scope>NUCLEOTIDE SEQUENCE [LARGE SCALE GENOMIC DNA]</scope>
    <source>
        <strain evidence="8">Brown Norway</strain>
    </source>
</reference>
<keyword evidence="4" id="KW-0862">Zinc</keyword>
<keyword evidence="5" id="KW-0175">Coiled coil</keyword>
<dbReference type="InterPro" id="IPR001876">
    <property type="entry name" value="Znf_RanBP2"/>
</dbReference>
<accession>A0A0G2JWC5</accession>
<dbReference type="InParanoid" id="A0A0G2JWC5"/>
<evidence type="ECO:0000256" key="3">
    <source>
        <dbReference type="ARBA" id="ARBA00022771"/>
    </source>
</evidence>
<dbReference type="PROSITE" id="PS01358">
    <property type="entry name" value="ZF_RANBP2_1"/>
    <property type="match status" value="1"/>
</dbReference>
<organism evidence="8 9">
    <name type="scientific">Rattus norvegicus</name>
    <name type="common">Rat</name>
    <dbReference type="NCBI Taxonomy" id="10116"/>
    <lineage>
        <taxon>Eukaryota</taxon>
        <taxon>Metazoa</taxon>
        <taxon>Chordata</taxon>
        <taxon>Craniata</taxon>
        <taxon>Vertebrata</taxon>
        <taxon>Euteleostomi</taxon>
        <taxon>Mammalia</taxon>
        <taxon>Eutheria</taxon>
        <taxon>Euarchontoglires</taxon>
        <taxon>Glires</taxon>
        <taxon>Rodentia</taxon>
        <taxon>Myomorpha</taxon>
        <taxon>Muroidea</taxon>
        <taxon>Muridae</taxon>
        <taxon>Murinae</taxon>
        <taxon>Rattus</taxon>
    </lineage>
</organism>
<keyword evidence="2" id="KW-0479">Metal-binding</keyword>
<feature type="compositionally biased region" description="Acidic residues" evidence="6">
    <location>
        <begin position="386"/>
        <end position="403"/>
    </location>
</feature>
<dbReference type="OrthoDB" id="9527063at2759"/>
<dbReference type="InterPro" id="IPR028193">
    <property type="entry name" value="TEX13A-D_N"/>
</dbReference>
<evidence type="ECO:0000256" key="2">
    <source>
        <dbReference type="ARBA" id="ARBA00022723"/>
    </source>
</evidence>
<feature type="compositionally biased region" description="Acidic residues" evidence="6">
    <location>
        <begin position="350"/>
        <end position="362"/>
    </location>
</feature>
<dbReference type="OMA" id="INFSWRT"/>
<dbReference type="Ensembl" id="ENSRNOT00000091479.3">
    <property type="protein sequence ID" value="ENSRNOP00000069826.2"/>
    <property type="gene ID" value="ENSRNOG00000057469.3"/>
</dbReference>
<dbReference type="GO" id="GO:0008270">
    <property type="term" value="F:zinc ion binding"/>
    <property type="evidence" value="ECO:0007669"/>
    <property type="project" value="UniProtKB-KW"/>
</dbReference>
<keyword evidence="9" id="KW-1185">Reference proteome</keyword>
<keyword evidence="3" id="KW-0863">Zinc-finger</keyword>
<dbReference type="GO" id="GO:0003729">
    <property type="term" value="F:mRNA binding"/>
    <property type="evidence" value="ECO:0000318"/>
    <property type="project" value="GO_Central"/>
</dbReference>
<evidence type="ECO:0000313" key="10">
    <source>
        <dbReference type="RGD" id="402214609"/>
    </source>
</evidence>
<evidence type="ECO:0000256" key="1">
    <source>
        <dbReference type="ARBA" id="ARBA00008287"/>
    </source>
</evidence>
<feature type="region of interest" description="Disordered" evidence="6">
    <location>
        <begin position="310"/>
        <end position="408"/>
    </location>
</feature>
<evidence type="ECO:0000313" key="8">
    <source>
        <dbReference type="Ensembl" id="ENSRNOP00000069826.2"/>
    </source>
</evidence>
<dbReference type="Gene3D" id="4.10.1060.10">
    <property type="entry name" value="Zinc finger, RanBP2-type"/>
    <property type="match status" value="1"/>
</dbReference>
<feature type="compositionally biased region" description="Polar residues" evidence="6">
    <location>
        <begin position="423"/>
        <end position="437"/>
    </location>
</feature>
<dbReference type="Pfam" id="PF15186">
    <property type="entry name" value="TEX13"/>
    <property type="match status" value="1"/>
</dbReference>
<dbReference type="Proteomes" id="UP000002494">
    <property type="component" value="Chromosome X"/>
</dbReference>
<dbReference type="AGR" id="RGD:402214609"/>
<name>A0A0G2JWC5_RAT</name>
<dbReference type="STRING" id="10116.ENSRNOP00000069826"/>
<dbReference type="GeneTree" id="ENSGT00940000161768"/>
<feature type="region of interest" description="Disordered" evidence="6">
    <location>
        <begin position="421"/>
        <end position="496"/>
    </location>
</feature>
<reference evidence="8" key="3">
    <citation type="submission" date="2025-09" db="UniProtKB">
        <authorList>
            <consortium name="Ensembl"/>
        </authorList>
    </citation>
    <scope>IDENTIFICATION</scope>
    <source>
        <strain evidence="8">Brown Norway</strain>
    </source>
</reference>
<reference evidence="8" key="2">
    <citation type="submission" date="2025-08" db="UniProtKB">
        <authorList>
            <consortium name="Ensembl"/>
        </authorList>
    </citation>
    <scope>IDENTIFICATION</scope>
    <source>
        <strain evidence="8">Brown Norway</strain>
    </source>
</reference>
<evidence type="ECO:0000256" key="4">
    <source>
        <dbReference type="ARBA" id="ARBA00022833"/>
    </source>
</evidence>
<comment type="similarity">
    <text evidence="1">Belongs to the TEX13 family.</text>
</comment>
<evidence type="ECO:0000256" key="5">
    <source>
        <dbReference type="SAM" id="Coils"/>
    </source>
</evidence>
<gene>
    <name evidence="8 10" type="primary">LOC134484021</name>
</gene>
<feature type="coiled-coil region" evidence="5">
    <location>
        <begin position="125"/>
        <end position="152"/>
    </location>
</feature>
<feature type="compositionally biased region" description="Polar residues" evidence="6">
    <location>
        <begin position="315"/>
        <end position="326"/>
    </location>
</feature>
<dbReference type="KEGG" id="rno:134484021"/>
<dbReference type="RGD" id="402214609">
    <property type="gene designation" value="LOC134484021"/>
</dbReference>
<protein>
    <submittedName>
        <fullName evidence="8">Testis-expressed protein 13D-like</fullName>
    </submittedName>
</protein>